<evidence type="ECO:0000313" key="3">
    <source>
        <dbReference type="Proteomes" id="UP001470230"/>
    </source>
</evidence>
<evidence type="ECO:0000313" key="2">
    <source>
        <dbReference type="EMBL" id="KAK8864842.1"/>
    </source>
</evidence>
<evidence type="ECO:0000259" key="1">
    <source>
        <dbReference type="PROSITE" id="PS50011"/>
    </source>
</evidence>
<sequence>MTDYLAPPNRFDFYRNIKNICATHNSYVYVSHINGTQRGEKIVLKFIPKGGHISNEQIDNECKIQSSIHHPFIMPARYIFDIDYERQPYRVIEMPLAIGSLADTHAEKLLYGIIHASKIMYQIALAVMYLHINHILHGDINPRNVVLMVDNKDNPVAQIIDFGHACELKHQTLVDDNTGHTYDGYFCTCNRLTPRYSSPEVLGRKPHSFPSDIWSLGATFYFIITGKCVYHENNYDFMIKEAKYPYLNYNTKLGPEFPQIGKDLITKMLSFEESNRPTAQECLDSPFFNSILDPKWMEEQNNLISQMDKSSEINDALNL</sequence>
<proteinExistence type="predicted"/>
<accession>A0ABR2ILU9</accession>
<feature type="domain" description="Protein kinase" evidence="1">
    <location>
        <begin position="14"/>
        <end position="288"/>
    </location>
</feature>
<dbReference type="CDD" id="cd00180">
    <property type="entry name" value="PKc"/>
    <property type="match status" value="1"/>
</dbReference>
<comment type="caution">
    <text evidence="2">The sequence shown here is derived from an EMBL/GenBank/DDBJ whole genome shotgun (WGS) entry which is preliminary data.</text>
</comment>
<dbReference type="Proteomes" id="UP001470230">
    <property type="component" value="Unassembled WGS sequence"/>
</dbReference>
<dbReference type="Gene3D" id="3.30.200.20">
    <property type="entry name" value="Phosphorylase Kinase, domain 1"/>
    <property type="match status" value="1"/>
</dbReference>
<dbReference type="EMBL" id="JAPFFF010000016">
    <property type="protein sequence ID" value="KAK8864842.1"/>
    <property type="molecule type" value="Genomic_DNA"/>
</dbReference>
<dbReference type="PANTHER" id="PTHR44167">
    <property type="entry name" value="OVARIAN-SPECIFIC SERINE/THREONINE-PROTEIN KINASE LOK-RELATED"/>
    <property type="match status" value="1"/>
</dbReference>
<gene>
    <name evidence="2" type="ORF">M9Y10_010369</name>
</gene>
<dbReference type="Gene3D" id="1.10.510.10">
    <property type="entry name" value="Transferase(Phosphotransferase) domain 1"/>
    <property type="match status" value="1"/>
</dbReference>
<organism evidence="2 3">
    <name type="scientific">Tritrichomonas musculus</name>
    <dbReference type="NCBI Taxonomy" id="1915356"/>
    <lineage>
        <taxon>Eukaryota</taxon>
        <taxon>Metamonada</taxon>
        <taxon>Parabasalia</taxon>
        <taxon>Tritrichomonadida</taxon>
        <taxon>Tritrichomonadidae</taxon>
        <taxon>Tritrichomonas</taxon>
    </lineage>
</organism>
<protein>
    <recommendedName>
        <fullName evidence="1">Protein kinase domain-containing protein</fullName>
    </recommendedName>
</protein>
<dbReference type="SUPFAM" id="SSF56112">
    <property type="entry name" value="Protein kinase-like (PK-like)"/>
    <property type="match status" value="1"/>
</dbReference>
<keyword evidence="3" id="KW-1185">Reference proteome</keyword>
<dbReference type="InterPro" id="IPR000719">
    <property type="entry name" value="Prot_kinase_dom"/>
</dbReference>
<dbReference type="PANTHER" id="PTHR44167:SF24">
    <property type="entry name" value="SERINE_THREONINE-PROTEIN KINASE CHK2"/>
    <property type="match status" value="1"/>
</dbReference>
<reference evidence="2 3" key="1">
    <citation type="submission" date="2024-04" db="EMBL/GenBank/DDBJ databases">
        <title>Tritrichomonas musculus Genome.</title>
        <authorList>
            <person name="Alves-Ferreira E."/>
            <person name="Grigg M."/>
            <person name="Lorenzi H."/>
            <person name="Galac M."/>
        </authorList>
    </citation>
    <scope>NUCLEOTIDE SEQUENCE [LARGE SCALE GENOMIC DNA]</scope>
    <source>
        <strain evidence="2 3">EAF2021</strain>
    </source>
</reference>
<dbReference type="Pfam" id="PF00069">
    <property type="entry name" value="Pkinase"/>
    <property type="match status" value="1"/>
</dbReference>
<dbReference type="InterPro" id="IPR011009">
    <property type="entry name" value="Kinase-like_dom_sf"/>
</dbReference>
<dbReference type="PROSITE" id="PS50011">
    <property type="entry name" value="PROTEIN_KINASE_DOM"/>
    <property type="match status" value="1"/>
</dbReference>
<name>A0ABR2ILU9_9EUKA</name>